<keyword evidence="8" id="KW-1185">Reference proteome</keyword>
<feature type="compositionally biased region" description="Polar residues" evidence="5">
    <location>
        <begin position="14"/>
        <end position="31"/>
    </location>
</feature>
<gene>
    <name evidence="7" type="ORF">EB796_011859</name>
</gene>
<keyword evidence="3" id="KW-0804">Transcription</keyword>
<dbReference type="Pfam" id="PF08265">
    <property type="entry name" value="YL1_C"/>
    <property type="match status" value="1"/>
</dbReference>
<dbReference type="AlphaFoldDB" id="A0A7J7JVU7"/>
<dbReference type="PANTHER" id="PTHR31200">
    <property type="entry name" value="INO80 COMPLEX SUBUNIT C"/>
    <property type="match status" value="1"/>
</dbReference>
<dbReference type="SMART" id="SM00993">
    <property type="entry name" value="YL1_C"/>
    <property type="match status" value="1"/>
</dbReference>
<evidence type="ECO:0000259" key="6">
    <source>
        <dbReference type="SMART" id="SM00993"/>
    </source>
</evidence>
<feature type="domain" description="Vps72/YL1 C-terminal" evidence="6">
    <location>
        <begin position="85"/>
        <end position="114"/>
    </location>
</feature>
<feature type="region of interest" description="Disordered" evidence="5">
    <location>
        <begin position="1"/>
        <end position="33"/>
    </location>
</feature>
<dbReference type="InterPro" id="IPR029525">
    <property type="entry name" value="INO80C/Ies6"/>
</dbReference>
<protein>
    <submittedName>
        <fullName evidence="7">INO80C</fullName>
    </submittedName>
</protein>
<comment type="subcellular location">
    <subcellularLocation>
        <location evidence="1">Nucleus</location>
    </subcellularLocation>
</comment>
<evidence type="ECO:0000256" key="1">
    <source>
        <dbReference type="ARBA" id="ARBA00004123"/>
    </source>
</evidence>
<reference evidence="7" key="1">
    <citation type="submission" date="2020-06" db="EMBL/GenBank/DDBJ databases">
        <title>Draft genome of Bugula neritina, a colonial animal packing powerful symbionts and potential medicines.</title>
        <authorList>
            <person name="Rayko M."/>
        </authorList>
    </citation>
    <scope>NUCLEOTIDE SEQUENCE [LARGE SCALE GENOMIC DNA]</scope>
    <source>
        <strain evidence="7">Kwan_BN1</strain>
    </source>
</reference>
<evidence type="ECO:0000256" key="5">
    <source>
        <dbReference type="SAM" id="MobiDB-lite"/>
    </source>
</evidence>
<keyword evidence="2" id="KW-0805">Transcription regulation</keyword>
<evidence type="ECO:0000256" key="2">
    <source>
        <dbReference type="ARBA" id="ARBA00023015"/>
    </source>
</evidence>
<evidence type="ECO:0000256" key="3">
    <source>
        <dbReference type="ARBA" id="ARBA00023163"/>
    </source>
</evidence>
<dbReference type="GO" id="GO:0031011">
    <property type="term" value="C:Ino80 complex"/>
    <property type="evidence" value="ECO:0007669"/>
    <property type="project" value="InterPro"/>
</dbReference>
<accession>A0A7J7JVU7</accession>
<evidence type="ECO:0000313" key="8">
    <source>
        <dbReference type="Proteomes" id="UP000593567"/>
    </source>
</evidence>
<comment type="caution">
    <text evidence="7">The sequence shown here is derived from an EMBL/GenBank/DDBJ whole genome shotgun (WGS) entry which is preliminary data.</text>
</comment>
<dbReference type="GO" id="GO:0006338">
    <property type="term" value="P:chromatin remodeling"/>
    <property type="evidence" value="ECO:0007669"/>
    <property type="project" value="InterPro"/>
</dbReference>
<dbReference type="EMBL" id="VXIV02001785">
    <property type="protein sequence ID" value="KAF6029821.1"/>
    <property type="molecule type" value="Genomic_DNA"/>
</dbReference>
<evidence type="ECO:0000256" key="4">
    <source>
        <dbReference type="ARBA" id="ARBA00023242"/>
    </source>
</evidence>
<organism evidence="7 8">
    <name type="scientific">Bugula neritina</name>
    <name type="common">Brown bryozoan</name>
    <name type="synonym">Sertularia neritina</name>
    <dbReference type="NCBI Taxonomy" id="10212"/>
    <lineage>
        <taxon>Eukaryota</taxon>
        <taxon>Metazoa</taxon>
        <taxon>Spiralia</taxon>
        <taxon>Lophotrochozoa</taxon>
        <taxon>Bryozoa</taxon>
        <taxon>Gymnolaemata</taxon>
        <taxon>Cheilostomatida</taxon>
        <taxon>Flustrina</taxon>
        <taxon>Buguloidea</taxon>
        <taxon>Bugulidae</taxon>
        <taxon>Bugula</taxon>
    </lineage>
</organism>
<keyword evidence="4" id="KW-0539">Nucleus</keyword>
<dbReference type="InterPro" id="IPR013272">
    <property type="entry name" value="Vps72/YL1_C"/>
</dbReference>
<name>A0A7J7JVU7_BUGNE</name>
<proteinExistence type="predicted"/>
<dbReference type="Proteomes" id="UP000593567">
    <property type="component" value="Unassembled WGS sequence"/>
</dbReference>
<dbReference type="OrthoDB" id="49520at2759"/>
<evidence type="ECO:0000313" key="7">
    <source>
        <dbReference type="EMBL" id="KAF6029821.1"/>
    </source>
</evidence>
<sequence length="136" mass="15219">MEPSFKKQKLAGQSVETNQQSYSPQQPSFKNPNFVHSMKLAATSKRRLWKNLKQIQAAEKALPWKPTDVTYSSLDAPPSFYPAKKYSDISGLPAKYVDPHTKLRYASADDWLNLRSASITCSYEEEAPGALDSSSC</sequence>
<dbReference type="PANTHER" id="PTHR31200:SF1">
    <property type="entry name" value="INO80 COMPLEX SUBUNIT C"/>
    <property type="match status" value="1"/>
</dbReference>